<accession>A0A2I1G033</accession>
<dbReference type="EMBL" id="LLXI01000085">
    <property type="protein sequence ID" value="PKY39980.1"/>
    <property type="molecule type" value="Genomic_DNA"/>
</dbReference>
<dbReference type="AlphaFoldDB" id="A0A2I1G033"/>
<evidence type="ECO:0000313" key="3">
    <source>
        <dbReference type="Proteomes" id="UP000234323"/>
    </source>
</evidence>
<organism evidence="2 3">
    <name type="scientific">Rhizophagus irregularis</name>
    <dbReference type="NCBI Taxonomy" id="588596"/>
    <lineage>
        <taxon>Eukaryota</taxon>
        <taxon>Fungi</taxon>
        <taxon>Fungi incertae sedis</taxon>
        <taxon>Mucoromycota</taxon>
        <taxon>Glomeromycotina</taxon>
        <taxon>Glomeromycetes</taxon>
        <taxon>Glomerales</taxon>
        <taxon>Glomeraceae</taxon>
        <taxon>Rhizophagus</taxon>
    </lineage>
</organism>
<comment type="caution">
    <text evidence="2">The sequence shown here is derived from an EMBL/GenBank/DDBJ whole genome shotgun (WGS) entry which is preliminary data.</text>
</comment>
<dbReference type="VEuPathDB" id="FungiDB:RhiirA1_499756"/>
<dbReference type="GO" id="GO:0030544">
    <property type="term" value="F:Hsp70 protein binding"/>
    <property type="evidence" value="ECO:0007669"/>
    <property type="project" value="TreeGrafter"/>
</dbReference>
<dbReference type="Gene3D" id="3.30.710.10">
    <property type="entry name" value="Potassium Channel Kv1.1, Chain A"/>
    <property type="match status" value="1"/>
</dbReference>
<dbReference type="Pfam" id="PF00651">
    <property type="entry name" value="BTB"/>
    <property type="match status" value="1"/>
</dbReference>
<feature type="domain" description="BTB" evidence="1">
    <location>
        <begin position="937"/>
        <end position="1004"/>
    </location>
</feature>
<evidence type="ECO:0000259" key="1">
    <source>
        <dbReference type="PROSITE" id="PS50097"/>
    </source>
</evidence>
<dbReference type="NCBIfam" id="NF047352">
    <property type="entry name" value="P_loop_sacsin"/>
    <property type="match status" value="1"/>
</dbReference>
<dbReference type="InterPro" id="IPR011333">
    <property type="entry name" value="SKP1/BTB/POZ_sf"/>
</dbReference>
<name>A0A2I1G033_9GLOM</name>
<proteinExistence type="predicted"/>
<dbReference type="SUPFAM" id="SSF55874">
    <property type="entry name" value="ATPase domain of HSP90 chaperone/DNA topoisomerase II/histidine kinase"/>
    <property type="match status" value="1"/>
</dbReference>
<dbReference type="SMART" id="SM00225">
    <property type="entry name" value="BTB"/>
    <property type="match status" value="1"/>
</dbReference>
<keyword evidence="3" id="KW-1185">Reference proteome</keyword>
<protein>
    <recommendedName>
        <fullName evidence="1">BTB domain-containing protein</fullName>
    </recommendedName>
</protein>
<dbReference type="Proteomes" id="UP000234323">
    <property type="component" value="Unassembled WGS sequence"/>
</dbReference>
<dbReference type="InterPro" id="IPR058210">
    <property type="entry name" value="SACS/Nov_dom"/>
</dbReference>
<dbReference type="InterPro" id="IPR036890">
    <property type="entry name" value="HATPase_C_sf"/>
</dbReference>
<sequence>MSLAETAVPFGQNETLISSIRNILKDYHPLSIFKEFLQNADDAGATRFHVILDYRSHLTTSLIRPEMRDWQGPAILIFNNGIFGEEDFRSLMNIRVGGKQGDRTMIGKHGLGFNSCYHFTDVPSLISRDSIVFLDPQETSLGQRGIKTPSPMNGIRRHANKDQLVPFENIEGIDFRSTFNGSLFRIPLRKSSSDISNRVFTMEQVRSLFSNIKTTILSEFLFLRNIEKIEMSYIPNVRIGASFQVRPLWKAEIIGLTEEVRGQRKRPLNNDEIRIFQMRIRLIDSEQIQINNERNDRWIIAIGTQESPDDQEEYAEQHRLCVLGGVAARLETSVRPNFFVGTMHSFLSLPDVTYLPVHLSGTWALSSDRSRLLIDNGDWDSDHQKILWNRHILLDFLPKLYCKLLNNIIEINNNNEIDRDIHPVSKFWPFPPITHNCPKYAVEYGLKVLHHILQNDDTFQLIDNDDDANEKVDILFNLLPRNQVDDVHTLLQNNWDGIGVRSNPDLMSLVRSLPIWRTLSNPLNEDFEPPLKAALHGHILPKKMAHYRTRDSRIFLDASIDITRRVLTELNVPLRNIRDYTFEDVEFPTVECDNYYHHFLKSILSTSSINGIVQGLRPKRCFPTSSRRLKRINDLYDQNNEVFRIVFGNTDVFLHPDFSDFSVTLSSIGFNNTIDQRTFIKCAEKIEELQTDTSPPSDLRYRGFILVDYLYKNIEEFDLEAVERIPFVPIARSLDLPYSQHYNHTQILDSFRNIIIPRYKEVAWSRKCLIAEDVIPPQTILQDYPSLGKPSAPIVVVHLRFLHRTLRDEWRDNWAGVFKHNIEEIYRWLEEECLNGELNLLDYIREEDRLFLNINSDQDPFDLCNWVSADDLILNAAPEEERFVKPSLAAYPNMLRSVGVQEVTRPNFEINVRRHNQSNFGQSNMFRYFLDQNFPLHDVTFIMNNDRIRTSRFVLAASSEFFREEFVTGRYAGQSPPITINIRNLEPIRDIRFNSMRILLRYLYGQSIYHAIQNRQSLNGDDEEHHSVVNDSNNLVLYKDLLKMANYFVLNHLKELMELRLSYLVTRLNVQEMNRFASNSGANQLRGFCERFIETNGRL</sequence>
<dbReference type="PROSITE" id="PS50097">
    <property type="entry name" value="BTB"/>
    <property type="match status" value="1"/>
</dbReference>
<dbReference type="PANTHER" id="PTHR15600">
    <property type="entry name" value="SACSIN"/>
    <property type="match status" value="1"/>
</dbReference>
<gene>
    <name evidence="2" type="ORF">RhiirA4_394114</name>
</gene>
<reference evidence="2 3" key="1">
    <citation type="submission" date="2015-10" db="EMBL/GenBank/DDBJ databases">
        <title>Genome analyses suggest a sexual origin of heterokaryosis in a supposedly ancient asexual fungus.</title>
        <authorList>
            <person name="Ropars J."/>
            <person name="Sedzielewska K."/>
            <person name="Noel J."/>
            <person name="Charron P."/>
            <person name="Farinelli L."/>
            <person name="Marton T."/>
            <person name="Kruger M."/>
            <person name="Pelin A."/>
            <person name="Brachmann A."/>
            <person name="Corradi N."/>
        </authorList>
    </citation>
    <scope>NUCLEOTIDE SEQUENCE [LARGE SCALE GENOMIC DNA]</scope>
    <source>
        <strain evidence="2 3">A4</strain>
    </source>
</reference>
<dbReference type="PANTHER" id="PTHR15600:SF42">
    <property type="entry name" value="SACSIN"/>
    <property type="match status" value="1"/>
</dbReference>
<dbReference type="SUPFAM" id="SSF54695">
    <property type="entry name" value="POZ domain"/>
    <property type="match status" value="1"/>
</dbReference>
<dbReference type="VEuPathDB" id="FungiDB:RhiirA1_413846"/>
<evidence type="ECO:0000313" key="2">
    <source>
        <dbReference type="EMBL" id="PKY39980.1"/>
    </source>
</evidence>
<dbReference type="Pfam" id="PF25794">
    <property type="entry name" value="SACS"/>
    <property type="match status" value="1"/>
</dbReference>
<dbReference type="InterPro" id="IPR052972">
    <property type="entry name" value="Sacsin_chaperone_reg"/>
</dbReference>
<dbReference type="InterPro" id="IPR000210">
    <property type="entry name" value="BTB/POZ_dom"/>
</dbReference>
<dbReference type="VEuPathDB" id="FungiDB:RhiirFUN_003001"/>
<dbReference type="VEuPathDB" id="FungiDB:FUN_021169"/>